<dbReference type="PANTHER" id="PTHR35271">
    <property type="entry name" value="ABC TRANSPORTER, SUBSTRATE-BINDING LIPOPROTEIN-RELATED"/>
    <property type="match status" value="1"/>
</dbReference>
<proteinExistence type="predicted"/>
<organism evidence="1 2">
    <name type="scientific">Bradyrhizobium japonicum</name>
    <dbReference type="NCBI Taxonomy" id="375"/>
    <lineage>
        <taxon>Bacteria</taxon>
        <taxon>Pseudomonadati</taxon>
        <taxon>Pseudomonadota</taxon>
        <taxon>Alphaproteobacteria</taxon>
        <taxon>Hyphomicrobiales</taxon>
        <taxon>Nitrobacteraceae</taxon>
        <taxon>Bradyrhizobium</taxon>
    </lineage>
</organism>
<dbReference type="EMBL" id="JBEPTQ010000002">
    <property type="protein sequence ID" value="MET4721850.1"/>
    <property type="molecule type" value="Genomic_DNA"/>
</dbReference>
<comment type="caution">
    <text evidence="1">The sequence shown here is derived from an EMBL/GenBank/DDBJ whole genome shotgun (WGS) entry which is preliminary data.</text>
</comment>
<protein>
    <submittedName>
        <fullName evidence="1">ABC-type uncharacterized transport system substrate-binding protein</fullName>
    </submittedName>
</protein>
<accession>A0ABV2RY30</accession>
<gene>
    <name evidence="1" type="ORF">ABIF63_005956</name>
</gene>
<dbReference type="Gene3D" id="3.40.50.2300">
    <property type="match status" value="1"/>
</dbReference>
<reference evidence="1 2" key="1">
    <citation type="submission" date="2024-06" db="EMBL/GenBank/DDBJ databases">
        <title>Genomic Encyclopedia of Type Strains, Phase V (KMG-V): Genome sequencing to study the core and pangenomes of soil and plant-associated prokaryotes.</title>
        <authorList>
            <person name="Whitman W."/>
        </authorList>
    </citation>
    <scope>NUCLEOTIDE SEQUENCE [LARGE SCALE GENOMIC DNA]</scope>
    <source>
        <strain evidence="1 2">USDA 160</strain>
    </source>
</reference>
<dbReference type="Pfam" id="PF04392">
    <property type="entry name" value="ABC_sub_bind"/>
    <property type="match status" value="1"/>
</dbReference>
<dbReference type="PANTHER" id="PTHR35271:SF1">
    <property type="entry name" value="ABC TRANSPORTER, SUBSTRATE-BINDING LIPOPROTEIN"/>
    <property type="match status" value="1"/>
</dbReference>
<dbReference type="RefSeq" id="WP_354270214.1">
    <property type="nucleotide sequence ID" value="NZ_JBEPTQ010000002.1"/>
</dbReference>
<sequence>MRRREFLVGIAGLLLHPSFGIAQPAGSVPVVGVLWHAGSAEEEKDFATPLRAGFADLGYIEGKTIKFEERFPAEQKELFDRMATELVDAKVNVIVAGSIPAALAAQRATSLIPIVLVANPDPVGLKLVASLSRPGGNITGLSSMGFDLAVKRLEVVREGGLAHCAPGQSL</sequence>
<keyword evidence="2" id="KW-1185">Reference proteome</keyword>
<name>A0ABV2RY30_BRAJP</name>
<dbReference type="InterPro" id="IPR007487">
    <property type="entry name" value="ABC_transpt-TYRBP-like"/>
</dbReference>
<dbReference type="Proteomes" id="UP001549291">
    <property type="component" value="Unassembled WGS sequence"/>
</dbReference>
<evidence type="ECO:0000313" key="2">
    <source>
        <dbReference type="Proteomes" id="UP001549291"/>
    </source>
</evidence>
<evidence type="ECO:0000313" key="1">
    <source>
        <dbReference type="EMBL" id="MET4721850.1"/>
    </source>
</evidence>